<evidence type="ECO:0000256" key="8">
    <source>
        <dbReference type="SAM" id="MobiDB-lite"/>
    </source>
</evidence>
<dbReference type="GO" id="GO:0005635">
    <property type="term" value="C:nuclear envelope"/>
    <property type="evidence" value="ECO:0007669"/>
    <property type="project" value="TreeGrafter"/>
</dbReference>
<dbReference type="Proteomes" id="UP001159042">
    <property type="component" value="Unassembled WGS sequence"/>
</dbReference>
<evidence type="ECO:0000256" key="1">
    <source>
        <dbReference type="ARBA" id="ARBA00004123"/>
    </source>
</evidence>
<comment type="subcellular location">
    <subcellularLocation>
        <location evidence="1">Nucleus</location>
    </subcellularLocation>
</comment>
<dbReference type="PANTHER" id="PTHR23168">
    <property type="entry name" value="MITOTIC SPINDLE ASSEMBLY CHECKPOINT PROTEIN MAD1 MITOTIC ARREST DEFICIENT-LIKE PROTEIN 1"/>
    <property type="match status" value="1"/>
</dbReference>
<feature type="coiled-coil region" evidence="7">
    <location>
        <begin position="493"/>
        <end position="622"/>
    </location>
</feature>
<keyword evidence="3" id="KW-0132">Cell division</keyword>
<organism evidence="9 10">
    <name type="scientific">Exocentrus adspersus</name>
    <dbReference type="NCBI Taxonomy" id="1586481"/>
    <lineage>
        <taxon>Eukaryota</taxon>
        <taxon>Metazoa</taxon>
        <taxon>Ecdysozoa</taxon>
        <taxon>Arthropoda</taxon>
        <taxon>Hexapoda</taxon>
        <taxon>Insecta</taxon>
        <taxon>Pterygota</taxon>
        <taxon>Neoptera</taxon>
        <taxon>Endopterygota</taxon>
        <taxon>Coleoptera</taxon>
        <taxon>Polyphaga</taxon>
        <taxon>Cucujiformia</taxon>
        <taxon>Chrysomeloidea</taxon>
        <taxon>Cerambycidae</taxon>
        <taxon>Lamiinae</taxon>
        <taxon>Acanthocinini</taxon>
        <taxon>Exocentrus</taxon>
    </lineage>
</organism>
<feature type="coiled-coil region" evidence="7">
    <location>
        <begin position="392"/>
        <end position="426"/>
    </location>
</feature>
<keyword evidence="7" id="KW-0175">Coiled coil</keyword>
<dbReference type="Gene3D" id="1.20.5.170">
    <property type="match status" value="1"/>
</dbReference>
<dbReference type="EMBL" id="JANEYG010000244">
    <property type="protein sequence ID" value="KAJ8910780.1"/>
    <property type="molecule type" value="Genomic_DNA"/>
</dbReference>
<dbReference type="Pfam" id="PF05557">
    <property type="entry name" value="MAD"/>
    <property type="match status" value="1"/>
</dbReference>
<dbReference type="GO" id="GO:0051315">
    <property type="term" value="P:attachment of mitotic spindle microtubules to kinetochore"/>
    <property type="evidence" value="ECO:0007669"/>
    <property type="project" value="TreeGrafter"/>
</dbReference>
<dbReference type="PANTHER" id="PTHR23168:SF0">
    <property type="entry name" value="MITOTIC SPINDLE ASSEMBLY CHECKPOINT PROTEIN MAD1"/>
    <property type="match status" value="1"/>
</dbReference>
<dbReference type="GO" id="GO:0007094">
    <property type="term" value="P:mitotic spindle assembly checkpoint signaling"/>
    <property type="evidence" value="ECO:0007669"/>
    <property type="project" value="InterPro"/>
</dbReference>
<evidence type="ECO:0000256" key="7">
    <source>
        <dbReference type="SAM" id="Coils"/>
    </source>
</evidence>
<feature type="coiled-coil region" evidence="7">
    <location>
        <begin position="94"/>
        <end position="245"/>
    </location>
</feature>
<dbReference type="GO" id="GO:0000776">
    <property type="term" value="C:kinetochore"/>
    <property type="evidence" value="ECO:0007669"/>
    <property type="project" value="TreeGrafter"/>
</dbReference>
<keyword evidence="5" id="KW-0539">Nucleus</keyword>
<dbReference type="GO" id="GO:0051301">
    <property type="term" value="P:cell division"/>
    <property type="evidence" value="ECO:0007669"/>
    <property type="project" value="UniProtKB-KW"/>
</dbReference>
<dbReference type="InterPro" id="IPR008672">
    <property type="entry name" value="Mad1"/>
</dbReference>
<comment type="caution">
    <text evidence="9">The sequence shown here is derived from an EMBL/GenBank/DDBJ whole genome shotgun (WGS) entry which is preliminary data.</text>
</comment>
<evidence type="ECO:0000256" key="3">
    <source>
        <dbReference type="ARBA" id="ARBA00022618"/>
    </source>
</evidence>
<evidence type="ECO:0000256" key="4">
    <source>
        <dbReference type="ARBA" id="ARBA00022776"/>
    </source>
</evidence>
<dbReference type="FunFam" id="3.30.457.60:FF:000002">
    <property type="entry name" value="Mitotic spindle assembly checkpoint protein MAD1"/>
    <property type="match status" value="1"/>
</dbReference>
<keyword evidence="4" id="KW-0498">Mitosis</keyword>
<feature type="region of interest" description="Disordered" evidence="8">
    <location>
        <begin position="55"/>
        <end position="75"/>
    </location>
</feature>
<keyword evidence="10" id="KW-1185">Reference proteome</keyword>
<sequence>MLVGPQFLPPNDFLIRNKPFTMTENVNDTIMKMVKNLKATAQTDKMNNYEFTPLKRSISSSNSNESSFDEPTPVKRMKQENKLDLSYVGSPREMRRLRADLVEARNTILSLESRISQVHALRKQMQLVFDEENQSLKRQHEYDKKTIEELENQLQIIRKRETDLKNELAEVNSKYELLKIKSCEQMEKMEKTLEECKEETRQMESEENSIIPSLERRITELETMLEAAEEDAEAQKQLAAELEKRLSERNTMERDLELKDQALQKAKLHIKELEYAKENIIEFQDQIKASFLFNQVHKLANYSELEKENEQFKEENIRLKEEVRNKLLLEEEVYDLKNRLINYKAQEKKLADLQVQETQNTMYLNEWRAVARGICESCDSDAALPHLLRSTVERLQQQELTLTSEKVELESQFKTLTHEVKVAKSELEKNQKLLIELKTTGDQKQSLIHRMQKKLLLVSRERDSYRLQLDSYEKDLTMCANTTATGGGISNQLQAQKERIENLERIVEGYRDMVTKLENDLQNAQPNIHSEMVPVRAEQIARLQEELQQLKHDNEKLRERRDELEIQLEGYLIGQDTLQGGQAYHLANNPLAECLAQRENLVDKLEQEIEKLKRKIKNMEEGIEVSKIGDLSVCPQEVQALREQIKSHEQQTHMLKDYFKSQMQEFRNVIYNMLGYKIDRTQNSLYKLRSMYAEHADDQLCFHVNKEGELNLLENKFSATLEDMINLHLGHQKSIPVFLSAITMDLFNNKTISKTFQID</sequence>
<dbReference type="Gene3D" id="3.30.457.60">
    <property type="match status" value="1"/>
</dbReference>
<evidence type="ECO:0000256" key="2">
    <source>
        <dbReference type="ARBA" id="ARBA00008029"/>
    </source>
</evidence>
<comment type="similarity">
    <text evidence="2">Belongs to the MAD1 family.</text>
</comment>
<protein>
    <recommendedName>
        <fullName evidence="11">Mitotic spindle assembly checkpoint protein MAD1</fullName>
    </recommendedName>
</protein>
<evidence type="ECO:0000256" key="6">
    <source>
        <dbReference type="ARBA" id="ARBA00023306"/>
    </source>
</evidence>
<dbReference type="AlphaFoldDB" id="A0AAV8V979"/>
<reference evidence="9 10" key="1">
    <citation type="journal article" date="2023" name="Insect Mol. Biol.">
        <title>Genome sequencing provides insights into the evolution of gene families encoding plant cell wall-degrading enzymes in longhorned beetles.</title>
        <authorList>
            <person name="Shin N.R."/>
            <person name="Okamura Y."/>
            <person name="Kirsch R."/>
            <person name="Pauchet Y."/>
        </authorList>
    </citation>
    <scope>NUCLEOTIDE SEQUENCE [LARGE SCALE GENOMIC DNA]</scope>
    <source>
        <strain evidence="9">EAD_L_NR</strain>
    </source>
</reference>
<dbReference type="SUPFAM" id="SSF75704">
    <property type="entry name" value="Mitotic arrest deficient-like 1, Mad1"/>
    <property type="match status" value="1"/>
</dbReference>
<name>A0AAV8V979_9CUCU</name>
<evidence type="ECO:0000313" key="10">
    <source>
        <dbReference type="Proteomes" id="UP001159042"/>
    </source>
</evidence>
<evidence type="ECO:0000313" key="9">
    <source>
        <dbReference type="EMBL" id="KAJ8910780.1"/>
    </source>
</evidence>
<feature type="compositionally biased region" description="Low complexity" evidence="8">
    <location>
        <begin position="57"/>
        <end position="66"/>
    </location>
</feature>
<dbReference type="GO" id="GO:0072686">
    <property type="term" value="C:mitotic spindle"/>
    <property type="evidence" value="ECO:0007669"/>
    <property type="project" value="TreeGrafter"/>
</dbReference>
<gene>
    <name evidence="9" type="ORF">NQ315_015121</name>
</gene>
<keyword evidence="6" id="KW-0131">Cell cycle</keyword>
<evidence type="ECO:0000256" key="5">
    <source>
        <dbReference type="ARBA" id="ARBA00023242"/>
    </source>
</evidence>
<dbReference type="Gene3D" id="6.10.250.90">
    <property type="match status" value="1"/>
</dbReference>
<feature type="coiled-coil region" evidence="7">
    <location>
        <begin position="295"/>
        <end position="329"/>
    </location>
</feature>
<evidence type="ECO:0008006" key="11">
    <source>
        <dbReference type="Google" id="ProtNLM"/>
    </source>
</evidence>
<proteinExistence type="inferred from homology"/>
<accession>A0AAV8V979</accession>